<feature type="domain" description="Histidine kinase" evidence="19">
    <location>
        <begin position="393"/>
        <end position="604"/>
    </location>
</feature>
<evidence type="ECO:0000256" key="17">
    <source>
        <dbReference type="SAM" id="MobiDB-lite"/>
    </source>
</evidence>
<dbReference type="Gene3D" id="3.30.450.20">
    <property type="entry name" value="PAS domain"/>
    <property type="match status" value="1"/>
</dbReference>
<dbReference type="InterPro" id="IPR005467">
    <property type="entry name" value="His_kinase_dom"/>
</dbReference>
<evidence type="ECO:0000259" key="19">
    <source>
        <dbReference type="PROSITE" id="PS50109"/>
    </source>
</evidence>
<dbReference type="OrthoDB" id="9772100at2"/>
<evidence type="ECO:0000256" key="10">
    <source>
        <dbReference type="ARBA" id="ARBA00022777"/>
    </source>
</evidence>
<keyword evidence="13" id="KW-0902">Two-component regulatory system</keyword>
<gene>
    <name evidence="20" type="ORF">F7Q92_05420</name>
</gene>
<keyword evidence="7" id="KW-0808">Transferase</keyword>
<evidence type="ECO:0000256" key="12">
    <source>
        <dbReference type="ARBA" id="ARBA00022989"/>
    </source>
</evidence>
<evidence type="ECO:0000256" key="7">
    <source>
        <dbReference type="ARBA" id="ARBA00022679"/>
    </source>
</evidence>
<evidence type="ECO:0000256" key="18">
    <source>
        <dbReference type="SAM" id="Phobius"/>
    </source>
</evidence>
<evidence type="ECO:0000256" key="15">
    <source>
        <dbReference type="ARBA" id="ARBA00073143"/>
    </source>
</evidence>
<evidence type="ECO:0000256" key="13">
    <source>
        <dbReference type="ARBA" id="ARBA00023012"/>
    </source>
</evidence>
<evidence type="ECO:0000256" key="16">
    <source>
        <dbReference type="SAM" id="Coils"/>
    </source>
</evidence>
<dbReference type="GO" id="GO:0000155">
    <property type="term" value="F:phosphorelay sensor kinase activity"/>
    <property type="evidence" value="ECO:0007669"/>
    <property type="project" value="InterPro"/>
</dbReference>
<dbReference type="Pfam" id="PF02518">
    <property type="entry name" value="HATPase_c"/>
    <property type="match status" value="1"/>
</dbReference>
<keyword evidence="10 20" id="KW-0418">Kinase</keyword>
<dbReference type="GO" id="GO:0005524">
    <property type="term" value="F:ATP binding"/>
    <property type="evidence" value="ECO:0007669"/>
    <property type="project" value="UniProtKB-KW"/>
</dbReference>
<dbReference type="InterPro" id="IPR036890">
    <property type="entry name" value="HATPase_C_sf"/>
</dbReference>
<organism evidence="20 21">
    <name type="scientific">Ideonella dechloratans</name>
    <dbReference type="NCBI Taxonomy" id="36863"/>
    <lineage>
        <taxon>Bacteria</taxon>
        <taxon>Pseudomonadati</taxon>
        <taxon>Pseudomonadota</taxon>
        <taxon>Betaproteobacteria</taxon>
        <taxon>Burkholderiales</taxon>
        <taxon>Sphaerotilaceae</taxon>
        <taxon>Ideonella</taxon>
    </lineage>
</organism>
<dbReference type="SMART" id="SM00387">
    <property type="entry name" value="HATPase_c"/>
    <property type="match status" value="1"/>
</dbReference>
<dbReference type="EMBL" id="VZPB01000008">
    <property type="protein sequence ID" value="KAB0584142.1"/>
    <property type="molecule type" value="Genomic_DNA"/>
</dbReference>
<evidence type="ECO:0000256" key="6">
    <source>
        <dbReference type="ARBA" id="ARBA00022553"/>
    </source>
</evidence>
<evidence type="ECO:0000256" key="5">
    <source>
        <dbReference type="ARBA" id="ARBA00022519"/>
    </source>
</evidence>
<evidence type="ECO:0000313" key="21">
    <source>
        <dbReference type="Proteomes" id="UP000430120"/>
    </source>
</evidence>
<keyword evidence="4" id="KW-1003">Cell membrane</keyword>
<reference evidence="20 21" key="1">
    <citation type="submission" date="2019-09" db="EMBL/GenBank/DDBJ databases">
        <title>Draft genome sequences of 48 bacterial type strains from the CCUG.</title>
        <authorList>
            <person name="Tunovic T."/>
            <person name="Pineiro-Iglesias B."/>
            <person name="Unosson C."/>
            <person name="Inganas E."/>
            <person name="Ohlen M."/>
            <person name="Cardew S."/>
            <person name="Jensie-Markopoulos S."/>
            <person name="Salva-Serra F."/>
            <person name="Jaen-Luchoro D."/>
            <person name="Karlsson R."/>
            <person name="Svensson-Stadler L."/>
            <person name="Chun J."/>
            <person name="Moore E."/>
        </authorList>
    </citation>
    <scope>NUCLEOTIDE SEQUENCE [LARGE SCALE GENOMIC DNA]</scope>
    <source>
        <strain evidence="20 21">CCUG 30977</strain>
    </source>
</reference>
<dbReference type="InterPro" id="IPR003661">
    <property type="entry name" value="HisK_dim/P_dom"/>
</dbReference>
<dbReference type="PROSITE" id="PS50109">
    <property type="entry name" value="HIS_KIN"/>
    <property type="match status" value="1"/>
</dbReference>
<dbReference type="InterPro" id="IPR003594">
    <property type="entry name" value="HATPase_dom"/>
</dbReference>
<feature type="region of interest" description="Disordered" evidence="17">
    <location>
        <begin position="603"/>
        <end position="622"/>
    </location>
</feature>
<dbReference type="Gene3D" id="3.30.565.10">
    <property type="entry name" value="Histidine kinase-like ATPase, C-terminal domain"/>
    <property type="match status" value="1"/>
</dbReference>
<sequence length="622" mass="67748">MPVSFPALSPPDARPLRQRLLRSGLLLLGVLAWVALGSWVGYRWNERAGLENLSAVANERLELYAATLESELARYAYLPSLIAADADVRALLLHPQSGAAREAARLTLARIGVRAGASEVMLTDAEGHLLVSSDPNGGSTPAAELAKPADHFARNPGDGSTDYLFVHPVVLEGSNRGRVVLKLNLAPLEATWVDLGARSQSERLLVLDESDTVVITSVPSWKYRWLAPNPGEVGPLGPPPHANGELQLAVDRQLSPSVSLVRVPTGDGALPPRLLRQERALWALGGRLLSLSDPSEVWRQARTAAWGGAAAGALVASLLLYLFFRRRAERQLLQARNALQQAHDQLERQVDLRTTQLRTANDELKRQIAQRVLAEDELQQASKLAVLGQMSTGISHEINQPLTALRVLSRNSLRLLEAGRQADVATNLRTIDEMSERMGRIVTQLKSFARKDSLRQQPVSLALAVRNVLLMLDHRLRHLDVRVVQDVPEDLRAQGDANRLEQVLLNLAGNALDAMASTDGAVLGFHARREGDRVWVAVEDNGPGIDETQMARLFEPFFTTKPAGQGLGLGLVISAKIVREFGGTLRAQRTAQGMRFEFDLAAEAPSPATEHGPASPSEDEHV</sequence>
<evidence type="ECO:0000313" key="20">
    <source>
        <dbReference type="EMBL" id="KAB0584142.1"/>
    </source>
</evidence>
<evidence type="ECO:0000256" key="8">
    <source>
        <dbReference type="ARBA" id="ARBA00022692"/>
    </source>
</evidence>
<dbReference type="PIRSF" id="PIRSF036431">
    <property type="entry name" value="STHK_DctB"/>
    <property type="match status" value="1"/>
</dbReference>
<name>A0A643FEQ9_IDEDE</name>
<dbReference type="FunFam" id="1.10.287.130:FF:000049">
    <property type="entry name" value="C4-dicarboxylate transport sensor protein DctB"/>
    <property type="match status" value="1"/>
</dbReference>
<evidence type="ECO:0000256" key="14">
    <source>
        <dbReference type="ARBA" id="ARBA00023136"/>
    </source>
</evidence>
<dbReference type="Gene3D" id="6.10.250.3020">
    <property type="match status" value="1"/>
</dbReference>
<dbReference type="InterPro" id="IPR017055">
    <property type="entry name" value="Sig_transdc_His_kinase_DctB"/>
</dbReference>
<dbReference type="SUPFAM" id="SSF47384">
    <property type="entry name" value="Homodimeric domain of signal transducing histidine kinase"/>
    <property type="match status" value="1"/>
</dbReference>
<evidence type="ECO:0000256" key="11">
    <source>
        <dbReference type="ARBA" id="ARBA00022840"/>
    </source>
</evidence>
<dbReference type="SMART" id="SM00388">
    <property type="entry name" value="HisKA"/>
    <property type="match status" value="1"/>
</dbReference>
<evidence type="ECO:0000256" key="4">
    <source>
        <dbReference type="ARBA" id="ARBA00022475"/>
    </source>
</evidence>
<evidence type="ECO:0000256" key="1">
    <source>
        <dbReference type="ARBA" id="ARBA00000085"/>
    </source>
</evidence>
<dbReference type="Pfam" id="PF00512">
    <property type="entry name" value="HisKA"/>
    <property type="match status" value="1"/>
</dbReference>
<dbReference type="AlphaFoldDB" id="A0A643FEQ9"/>
<keyword evidence="14 18" id="KW-0472">Membrane</keyword>
<evidence type="ECO:0000256" key="2">
    <source>
        <dbReference type="ARBA" id="ARBA00004429"/>
    </source>
</evidence>
<comment type="caution">
    <text evidence="20">The sequence shown here is derived from an EMBL/GenBank/DDBJ whole genome shotgun (WGS) entry which is preliminary data.</text>
</comment>
<comment type="subcellular location">
    <subcellularLocation>
        <location evidence="2">Cell inner membrane</location>
        <topology evidence="2">Multi-pass membrane protein</topology>
    </subcellularLocation>
</comment>
<evidence type="ECO:0000256" key="3">
    <source>
        <dbReference type="ARBA" id="ARBA00012438"/>
    </source>
</evidence>
<dbReference type="Proteomes" id="UP000430120">
    <property type="component" value="Unassembled WGS sequence"/>
</dbReference>
<dbReference type="SUPFAM" id="SSF55874">
    <property type="entry name" value="ATPase domain of HSP90 chaperone/DNA topoisomerase II/histidine kinase"/>
    <property type="match status" value="1"/>
</dbReference>
<accession>A0A643FEQ9</accession>
<keyword evidence="5" id="KW-0997">Cell inner membrane</keyword>
<dbReference type="InterPro" id="IPR004358">
    <property type="entry name" value="Sig_transdc_His_kin-like_C"/>
</dbReference>
<dbReference type="GO" id="GO:0005886">
    <property type="term" value="C:plasma membrane"/>
    <property type="evidence" value="ECO:0007669"/>
    <property type="project" value="UniProtKB-SubCell"/>
</dbReference>
<dbReference type="Gene3D" id="1.10.287.130">
    <property type="match status" value="1"/>
</dbReference>
<protein>
    <recommendedName>
        <fullName evidence="15">C4-dicarboxylate transport sensor protein DctB</fullName>
        <ecNumber evidence="3">2.7.13.3</ecNumber>
    </recommendedName>
</protein>
<keyword evidence="9" id="KW-0547">Nucleotide-binding</keyword>
<keyword evidence="16" id="KW-0175">Coiled coil</keyword>
<dbReference type="PANTHER" id="PTHR43065">
    <property type="entry name" value="SENSOR HISTIDINE KINASE"/>
    <property type="match status" value="1"/>
</dbReference>
<feature type="transmembrane region" description="Helical" evidence="18">
    <location>
        <begin position="304"/>
        <end position="324"/>
    </location>
</feature>
<dbReference type="PANTHER" id="PTHR43065:SF46">
    <property type="entry name" value="C4-DICARBOXYLATE TRANSPORT SENSOR PROTEIN DCTB"/>
    <property type="match status" value="1"/>
</dbReference>
<comment type="catalytic activity">
    <reaction evidence="1">
        <text>ATP + protein L-histidine = ADP + protein N-phospho-L-histidine.</text>
        <dbReference type="EC" id="2.7.13.3"/>
    </reaction>
</comment>
<dbReference type="InterPro" id="IPR036097">
    <property type="entry name" value="HisK_dim/P_sf"/>
</dbReference>
<keyword evidence="21" id="KW-1185">Reference proteome</keyword>
<proteinExistence type="predicted"/>
<dbReference type="CDD" id="cd00082">
    <property type="entry name" value="HisKA"/>
    <property type="match status" value="1"/>
</dbReference>
<evidence type="ECO:0000256" key="9">
    <source>
        <dbReference type="ARBA" id="ARBA00022741"/>
    </source>
</evidence>
<keyword evidence="6" id="KW-0597">Phosphoprotein</keyword>
<keyword evidence="11" id="KW-0067">ATP-binding</keyword>
<dbReference type="PRINTS" id="PR00344">
    <property type="entry name" value="BCTRLSENSOR"/>
</dbReference>
<dbReference type="EC" id="2.7.13.3" evidence="3"/>
<keyword evidence="12 18" id="KW-1133">Transmembrane helix</keyword>
<keyword evidence="8 18" id="KW-0812">Transmembrane</keyword>
<feature type="transmembrane region" description="Helical" evidence="18">
    <location>
        <begin position="20"/>
        <end position="42"/>
    </location>
</feature>
<feature type="coiled-coil region" evidence="16">
    <location>
        <begin position="325"/>
        <end position="384"/>
    </location>
</feature>